<dbReference type="PANTHER" id="PTHR24559">
    <property type="entry name" value="TRANSPOSON TY3-I GAG-POL POLYPROTEIN"/>
    <property type="match status" value="1"/>
</dbReference>
<name>A0A1U7VNK1_NICSY</name>
<reference evidence="1" key="1">
    <citation type="journal article" date="2013" name="Genome Biol.">
        <title>Reference genomes and transcriptomes of Nicotiana sylvestris and Nicotiana tomentosiformis.</title>
        <authorList>
            <person name="Sierro N."/>
            <person name="Battey J.N."/>
            <person name="Ouadi S."/>
            <person name="Bovet L."/>
            <person name="Goepfert S."/>
            <person name="Bakaher N."/>
            <person name="Peitsch M.C."/>
            <person name="Ivanov N.V."/>
        </authorList>
    </citation>
    <scope>NUCLEOTIDE SEQUENCE [LARGE SCALE GENOMIC DNA]</scope>
</reference>
<dbReference type="PANTHER" id="PTHR24559:SF429">
    <property type="entry name" value="RNA-DIRECTED DNA POLYMERASE HOMOLOG"/>
    <property type="match status" value="1"/>
</dbReference>
<dbReference type="AlphaFoldDB" id="A0A1U7VNK1"/>
<dbReference type="eggNOG" id="KOG0017">
    <property type="taxonomic scope" value="Eukaryota"/>
</dbReference>
<dbReference type="RefSeq" id="XP_009766531.1">
    <property type="nucleotide sequence ID" value="XM_009768229.1"/>
</dbReference>
<dbReference type="SUPFAM" id="SSF56672">
    <property type="entry name" value="DNA/RNA polymerases"/>
    <property type="match status" value="1"/>
</dbReference>
<dbReference type="STRING" id="4096.A0A1U7VNK1"/>
<reference evidence="2" key="2">
    <citation type="submission" date="2025-08" db="UniProtKB">
        <authorList>
            <consortium name="RefSeq"/>
        </authorList>
    </citation>
    <scope>IDENTIFICATION</scope>
    <source>
        <tissue evidence="2">Leaf</tissue>
    </source>
</reference>
<dbReference type="InterPro" id="IPR043128">
    <property type="entry name" value="Rev_trsase/Diguanyl_cyclase"/>
</dbReference>
<evidence type="ECO:0000313" key="1">
    <source>
        <dbReference type="Proteomes" id="UP000189701"/>
    </source>
</evidence>
<keyword evidence="1" id="KW-1185">Reference proteome</keyword>
<dbReference type="Proteomes" id="UP000189701">
    <property type="component" value="Unplaced"/>
</dbReference>
<dbReference type="InterPro" id="IPR043502">
    <property type="entry name" value="DNA/RNA_pol_sf"/>
</dbReference>
<dbReference type="Gene3D" id="3.30.70.270">
    <property type="match status" value="2"/>
</dbReference>
<proteinExistence type="predicted"/>
<dbReference type="InterPro" id="IPR053134">
    <property type="entry name" value="RNA-dir_DNA_polymerase"/>
</dbReference>
<sequence length="261" mass="30325">MVEDFLVVFMDEFLVVRDSFDDCLANLDKVLVRCEKTNLVLNWEKCHVIVEEGIVLGHKISKNDFSKVVDPLCKILDKDAKFHFNDDCMRAFEQLKLVLTTTPIITSPNWSLLFKLMCDASDIALVYGKACHLPMELEHKAKWALQKLNLDWDIVANLWVAHLNELDVFQYHAYESLSLLIMFRRKLKSMWSGPFEIISVTPFGALDLTNKNNDKFRVNGHSVKHYLEKLERAMWWRLFTSLEDDLTLRCATTLNNALLGR</sequence>
<accession>A0A1U7VNK1</accession>
<gene>
    <name evidence="2" type="primary">LOC104217890</name>
</gene>
<evidence type="ECO:0000313" key="2">
    <source>
        <dbReference type="RefSeq" id="XP_009766531.1"/>
    </source>
</evidence>
<protein>
    <submittedName>
        <fullName evidence="2">Uncharacterized protein LOC104217890</fullName>
    </submittedName>
</protein>
<organism evidence="1 2">
    <name type="scientific">Nicotiana sylvestris</name>
    <name type="common">Wood tobacco</name>
    <name type="synonym">South American tobacco</name>
    <dbReference type="NCBI Taxonomy" id="4096"/>
    <lineage>
        <taxon>Eukaryota</taxon>
        <taxon>Viridiplantae</taxon>
        <taxon>Streptophyta</taxon>
        <taxon>Embryophyta</taxon>
        <taxon>Tracheophyta</taxon>
        <taxon>Spermatophyta</taxon>
        <taxon>Magnoliopsida</taxon>
        <taxon>eudicotyledons</taxon>
        <taxon>Gunneridae</taxon>
        <taxon>Pentapetalae</taxon>
        <taxon>asterids</taxon>
        <taxon>lamiids</taxon>
        <taxon>Solanales</taxon>
        <taxon>Solanaceae</taxon>
        <taxon>Nicotianoideae</taxon>
        <taxon>Nicotianeae</taxon>
        <taxon>Nicotiana</taxon>
    </lineage>
</organism>